<name>A0AAN8H3P8_CHAGU</name>
<evidence type="ECO:0000256" key="1">
    <source>
        <dbReference type="SAM" id="MobiDB-lite"/>
    </source>
</evidence>
<evidence type="ECO:0000313" key="3">
    <source>
        <dbReference type="Proteomes" id="UP001331515"/>
    </source>
</evidence>
<sequence>MCVCLIHENKVLQAVAPPGGGIPGRRARRSGCYGEAFPLRAGAAAESVSQETPLTDSQQADNDAEGGIVETSPESLKRKRTQQQVGKVSTHAHGTLPQH</sequence>
<dbReference type="Proteomes" id="UP001331515">
    <property type="component" value="Unassembled WGS sequence"/>
</dbReference>
<evidence type="ECO:0000313" key="2">
    <source>
        <dbReference type="EMBL" id="KAK5898434.1"/>
    </source>
</evidence>
<dbReference type="AlphaFoldDB" id="A0AAN8H3P8"/>
<dbReference type="EMBL" id="JAURVH010001533">
    <property type="protein sequence ID" value="KAK5898434.1"/>
    <property type="molecule type" value="Genomic_DNA"/>
</dbReference>
<feature type="region of interest" description="Disordered" evidence="1">
    <location>
        <begin position="42"/>
        <end position="99"/>
    </location>
</feature>
<gene>
    <name evidence="2" type="ORF">CgunFtcFv8_015852</name>
</gene>
<comment type="caution">
    <text evidence="2">The sequence shown here is derived from an EMBL/GenBank/DDBJ whole genome shotgun (WGS) entry which is preliminary data.</text>
</comment>
<protein>
    <submittedName>
        <fullName evidence="2">Uncharacterized protein</fullName>
    </submittedName>
</protein>
<organism evidence="2 3">
    <name type="scientific">Champsocephalus gunnari</name>
    <name type="common">Mackerel icefish</name>
    <dbReference type="NCBI Taxonomy" id="52237"/>
    <lineage>
        <taxon>Eukaryota</taxon>
        <taxon>Metazoa</taxon>
        <taxon>Chordata</taxon>
        <taxon>Craniata</taxon>
        <taxon>Vertebrata</taxon>
        <taxon>Euteleostomi</taxon>
        <taxon>Actinopterygii</taxon>
        <taxon>Neopterygii</taxon>
        <taxon>Teleostei</taxon>
        <taxon>Neoteleostei</taxon>
        <taxon>Acanthomorphata</taxon>
        <taxon>Eupercaria</taxon>
        <taxon>Perciformes</taxon>
        <taxon>Notothenioidei</taxon>
        <taxon>Channichthyidae</taxon>
        <taxon>Champsocephalus</taxon>
    </lineage>
</organism>
<keyword evidence="3" id="KW-1185">Reference proteome</keyword>
<accession>A0AAN8H3P8</accession>
<feature type="compositionally biased region" description="Polar residues" evidence="1">
    <location>
        <begin position="47"/>
        <end position="61"/>
    </location>
</feature>
<proteinExistence type="predicted"/>
<reference evidence="2 3" key="1">
    <citation type="journal article" date="2023" name="Mol. Biol. Evol.">
        <title>Genomics of Secondarily Temperate Adaptation in the Only Non-Antarctic Icefish.</title>
        <authorList>
            <person name="Rivera-Colon A.G."/>
            <person name="Rayamajhi N."/>
            <person name="Minhas B.F."/>
            <person name="Madrigal G."/>
            <person name="Bilyk K.T."/>
            <person name="Yoon V."/>
            <person name="Hune M."/>
            <person name="Gregory S."/>
            <person name="Cheng C.H.C."/>
            <person name="Catchen J.M."/>
        </authorList>
    </citation>
    <scope>NUCLEOTIDE SEQUENCE [LARGE SCALE GENOMIC DNA]</scope>
    <source>
        <tissue evidence="2">White muscle</tissue>
    </source>
</reference>